<feature type="domain" description="CRISPR-associated protein CXXC-CXXC" evidence="1">
    <location>
        <begin position="225"/>
        <end position="286"/>
    </location>
</feature>
<organism evidence="2 3">
    <name type="scientific">Pectinatus brassicae</name>
    <dbReference type="NCBI Taxonomy" id="862415"/>
    <lineage>
        <taxon>Bacteria</taxon>
        <taxon>Bacillati</taxon>
        <taxon>Bacillota</taxon>
        <taxon>Negativicutes</taxon>
        <taxon>Selenomonadales</taxon>
        <taxon>Selenomonadaceae</taxon>
        <taxon>Pectinatus</taxon>
    </lineage>
</organism>
<dbReference type="AlphaFoldDB" id="A0A840UJ67"/>
<evidence type="ECO:0000259" key="1">
    <source>
        <dbReference type="Pfam" id="PF09706"/>
    </source>
</evidence>
<dbReference type="Pfam" id="PF09706">
    <property type="entry name" value="Cas_CXXC_CXXC"/>
    <property type="match status" value="1"/>
</dbReference>
<keyword evidence="3" id="KW-1185">Reference proteome</keyword>
<comment type="caution">
    <text evidence="2">The sequence shown here is derived from an EMBL/GenBank/DDBJ whole genome shotgun (WGS) entry which is preliminary data.</text>
</comment>
<protein>
    <submittedName>
        <fullName evidence="2">CRISPR-associated protein Cst1</fullName>
    </submittedName>
</protein>
<evidence type="ECO:0000313" key="3">
    <source>
        <dbReference type="Proteomes" id="UP000559117"/>
    </source>
</evidence>
<dbReference type="Proteomes" id="UP000559117">
    <property type="component" value="Unassembled WGS sequence"/>
</dbReference>
<sequence length="567" mass="65292">MDEYISFYSSDFLYNAGIVGFIKLLETVQAIEDEDYIYGGNVFKVKKEFFLNTNLAQAYIDTCIEKFAISSAYTRLLGENVEKIKMLTDKYVEAEDKSIKKDLDEEYKKLLDTAGLTRASYITACAILKDKNINLDLKAECKNIKAIKDYGEKYQEVLKLQKKLQDNSCRETFLMKDIMYSRINSIWSGKSFLNRANAKKDIKEIYYSDFIEPVIKYLKAPPKEKKSSRHCIVCDAVMSKPIDISFLNDSADDMSRKKSAFWNCKPDAQLCPLCAFIYSMSPLGFTAMQRNMMFVNDNADIEGMKSINDELDASSELESNIEGTIGWMRIWNKIVQNILKSKQKALRNIQVVVREKDTEKYNFNIIAKDILELLEKSLKYIGYIGNNFIKTPSGISVNIQDEVLKNIFRRTDLYTMMNKILNYAIRENIQVEFLDNVLQIQHMIVGGKKMEQNCVTQDDITSIKAAGKQLRSFSIVDKNGMNADEDGKLRGYAYKLLGALRVNDQEKFWQIVARMYLSYGKAIPETDIFLKAFKNEDNFKQLGYAYILGLKDNHKVEKNIKQEISAE</sequence>
<reference evidence="2 3" key="1">
    <citation type="submission" date="2020-08" db="EMBL/GenBank/DDBJ databases">
        <title>Genomic Encyclopedia of Type Strains, Phase IV (KMG-IV): sequencing the most valuable type-strain genomes for metagenomic binning, comparative biology and taxonomic classification.</title>
        <authorList>
            <person name="Goeker M."/>
        </authorList>
    </citation>
    <scope>NUCLEOTIDE SEQUENCE [LARGE SCALE GENOMIC DNA]</scope>
    <source>
        <strain evidence="2 3">DSM 24661</strain>
    </source>
</reference>
<name>A0A840UJ67_9FIRM</name>
<evidence type="ECO:0000313" key="2">
    <source>
        <dbReference type="EMBL" id="MBB5337029.1"/>
    </source>
</evidence>
<accession>A0A840UJ67</accession>
<gene>
    <name evidence="2" type="ORF">HNR32_002185</name>
</gene>
<proteinExistence type="predicted"/>
<dbReference type="EMBL" id="JACHFH010000031">
    <property type="protein sequence ID" value="MBB5337029.1"/>
    <property type="molecule type" value="Genomic_DNA"/>
</dbReference>
<dbReference type="RefSeq" id="WP_183862512.1">
    <property type="nucleotide sequence ID" value="NZ_JACHFH010000031.1"/>
</dbReference>
<dbReference type="InterPro" id="IPR019121">
    <property type="entry name" value="CRISPR-assoc_CXXC-CXXC_dom"/>
</dbReference>